<dbReference type="EMBL" id="BDSP01000076">
    <property type="protein sequence ID" value="GAX14188.1"/>
    <property type="molecule type" value="Genomic_DNA"/>
</dbReference>
<evidence type="ECO:0000313" key="2">
    <source>
        <dbReference type="Proteomes" id="UP000198406"/>
    </source>
</evidence>
<reference evidence="1 2" key="1">
    <citation type="journal article" date="2015" name="Plant Cell">
        <title>Oil accumulation by the oleaginous diatom Fistulifera solaris as revealed by the genome and transcriptome.</title>
        <authorList>
            <person name="Tanaka T."/>
            <person name="Maeda Y."/>
            <person name="Veluchamy A."/>
            <person name="Tanaka M."/>
            <person name="Abida H."/>
            <person name="Marechal E."/>
            <person name="Bowler C."/>
            <person name="Muto M."/>
            <person name="Sunaga Y."/>
            <person name="Tanaka M."/>
            <person name="Yoshino T."/>
            <person name="Taniguchi T."/>
            <person name="Fukuda Y."/>
            <person name="Nemoto M."/>
            <person name="Matsumoto M."/>
            <person name="Wong P.S."/>
            <person name="Aburatani S."/>
            <person name="Fujibuchi W."/>
        </authorList>
    </citation>
    <scope>NUCLEOTIDE SEQUENCE [LARGE SCALE GENOMIC DNA]</scope>
    <source>
        <strain evidence="1 2">JPCC DA0580</strain>
    </source>
</reference>
<accession>A0A1Z5JK66</accession>
<sequence length="130" mass="15676">MNRANEKVDLLKLIPENKTWGRVLVRDFRRAVYPLKLPLYKLRREPSRLDEIDWKKYGEFGIWRDNRTVIRFADCDDNFEACWGRYFFFTIEGKDYWRMCMIYGETDAAIAETATFFWSLKVEDDPNALL</sequence>
<gene>
    <name evidence="1" type="ORF">FisN_20Hu189</name>
</gene>
<comment type="caution">
    <text evidence="1">The sequence shown here is derived from an EMBL/GenBank/DDBJ whole genome shotgun (WGS) entry which is preliminary data.</text>
</comment>
<dbReference type="Proteomes" id="UP000198406">
    <property type="component" value="Unassembled WGS sequence"/>
</dbReference>
<keyword evidence="2" id="KW-1185">Reference proteome</keyword>
<evidence type="ECO:0000313" key="1">
    <source>
        <dbReference type="EMBL" id="GAX14188.1"/>
    </source>
</evidence>
<protein>
    <submittedName>
        <fullName evidence="1">Uncharacterized protein</fullName>
    </submittedName>
</protein>
<dbReference type="InParanoid" id="A0A1Z5JK66"/>
<proteinExistence type="predicted"/>
<name>A0A1Z5JK66_FISSO</name>
<organism evidence="1 2">
    <name type="scientific">Fistulifera solaris</name>
    <name type="common">Oleaginous diatom</name>
    <dbReference type="NCBI Taxonomy" id="1519565"/>
    <lineage>
        <taxon>Eukaryota</taxon>
        <taxon>Sar</taxon>
        <taxon>Stramenopiles</taxon>
        <taxon>Ochrophyta</taxon>
        <taxon>Bacillariophyta</taxon>
        <taxon>Bacillariophyceae</taxon>
        <taxon>Bacillariophycidae</taxon>
        <taxon>Naviculales</taxon>
        <taxon>Naviculaceae</taxon>
        <taxon>Fistulifera</taxon>
    </lineage>
</organism>
<dbReference type="AlphaFoldDB" id="A0A1Z5JK66"/>